<evidence type="ECO:0000313" key="2">
    <source>
        <dbReference type="EMBL" id="OGC81873.1"/>
    </source>
</evidence>
<evidence type="ECO:0000256" key="1">
    <source>
        <dbReference type="SAM" id="MobiDB-lite"/>
    </source>
</evidence>
<dbReference type="AlphaFoldDB" id="A0A1F4XLA8"/>
<comment type="caution">
    <text evidence="2">The sequence shown here is derived from an EMBL/GenBank/DDBJ whole genome shotgun (WGS) entry which is preliminary data.</text>
</comment>
<gene>
    <name evidence="2" type="ORF">A2V81_04770</name>
</gene>
<sequence>MLIKINMNQPSEGPKSSSSKSPIDKDMAAQRAKIIAVFDYGHQPLPEGSDAARRRLEYLEEVFENDYSRMLEALKKFGISLEGVPTFEAIKRGLTPEVLKKASSFRRAFLSLTPPLTRQQMIMAIDSQQGRHPFIKANSIIYPTDNDLLWNEGQAEENLAWEVNIEEGWGNIPFDEAIYWGDERKNKSRTNHEQVKLWMQKYKDQGLEVMSGARRYLTVMIEALARGDFIDGNRREFAATVLNPHVVSKDQNALVGHGGWIHDKVHLYSTEPSRSDQTYLRLRPSVPVKL</sequence>
<protein>
    <submittedName>
        <fullName evidence="2">Uncharacterized protein</fullName>
    </submittedName>
</protein>
<evidence type="ECO:0000313" key="3">
    <source>
        <dbReference type="Proteomes" id="UP000177614"/>
    </source>
</evidence>
<proteinExistence type="predicted"/>
<dbReference type="Proteomes" id="UP000177614">
    <property type="component" value="Unassembled WGS sequence"/>
</dbReference>
<organism evidence="2 3">
    <name type="scientific">Candidatus Abawacabacteria bacterium RBG_16_42_10</name>
    <dbReference type="NCBI Taxonomy" id="1817814"/>
    <lineage>
        <taxon>Bacteria</taxon>
        <taxon>Candidatus Abawacaibacteriota</taxon>
    </lineage>
</organism>
<name>A0A1F4XLA8_9BACT</name>
<feature type="region of interest" description="Disordered" evidence="1">
    <location>
        <begin position="1"/>
        <end position="24"/>
    </location>
</feature>
<feature type="compositionally biased region" description="Polar residues" evidence="1">
    <location>
        <begin position="1"/>
        <end position="11"/>
    </location>
</feature>
<dbReference type="EMBL" id="MEWR01000016">
    <property type="protein sequence ID" value="OGC81873.1"/>
    <property type="molecule type" value="Genomic_DNA"/>
</dbReference>
<accession>A0A1F4XLA8</accession>
<reference evidence="2 3" key="1">
    <citation type="journal article" date="2016" name="Nat. Commun.">
        <title>Thousands of microbial genomes shed light on interconnected biogeochemical processes in an aquifer system.</title>
        <authorList>
            <person name="Anantharaman K."/>
            <person name="Brown C.T."/>
            <person name="Hug L.A."/>
            <person name="Sharon I."/>
            <person name="Castelle C.J."/>
            <person name="Probst A.J."/>
            <person name="Thomas B.C."/>
            <person name="Singh A."/>
            <person name="Wilkins M.J."/>
            <person name="Karaoz U."/>
            <person name="Brodie E.L."/>
            <person name="Williams K.H."/>
            <person name="Hubbard S.S."/>
            <person name="Banfield J.F."/>
        </authorList>
    </citation>
    <scope>NUCLEOTIDE SEQUENCE [LARGE SCALE GENOMIC DNA]</scope>
</reference>